<proteinExistence type="predicted"/>
<feature type="coiled-coil region" evidence="1">
    <location>
        <begin position="280"/>
        <end position="314"/>
    </location>
</feature>
<dbReference type="Pfam" id="PF13529">
    <property type="entry name" value="Peptidase_C39_2"/>
    <property type="match status" value="1"/>
</dbReference>
<evidence type="ECO:0000259" key="2">
    <source>
        <dbReference type="Pfam" id="PF13529"/>
    </source>
</evidence>
<sequence length="317" mass="35953">MFDKFGFFSPDAVSLATSKKTPQKNSDSKLSFIDSLKNIAASKQKSVDHPSFYSDQKDVKLEVPNLLQGHNQCGPTSLAMILNYYGKDVSNYKNMFIGEDTVGHGPYALRNRALERGMKVYGHNNASIEDLVKMVDIGIPPLVLGIYGGKQVEGGPSLDNFIKNCNNAHWMVVTGYKKDENGKVTHIYFNNPNKSEPQCWEAQKFIDEFWDKNIIPGGQRFYMAFAPKNDFRSSVLDKSFPRGDKYSSAFDRILKAINKMEKTFYAAETVYDKVFDEETQEKIEETVKNTIDKAKQAKEKVQEKTAKVKDKIKNLFS</sequence>
<organism evidence="3 4">
    <name type="scientific">candidate division WOR-1 bacterium RIFOXYB2_FULL_36_35</name>
    <dbReference type="NCBI Taxonomy" id="1802578"/>
    <lineage>
        <taxon>Bacteria</taxon>
        <taxon>Bacillati</taxon>
        <taxon>Saganbacteria</taxon>
    </lineage>
</organism>
<feature type="domain" description="Peptidase C39-like" evidence="2">
    <location>
        <begin position="61"/>
        <end position="193"/>
    </location>
</feature>
<evidence type="ECO:0000313" key="4">
    <source>
        <dbReference type="Proteomes" id="UP000177905"/>
    </source>
</evidence>
<gene>
    <name evidence="3" type="ORF">A2290_08820</name>
</gene>
<dbReference type="Proteomes" id="UP000177905">
    <property type="component" value="Unassembled WGS sequence"/>
</dbReference>
<evidence type="ECO:0000313" key="3">
    <source>
        <dbReference type="EMBL" id="OGC15156.1"/>
    </source>
</evidence>
<protein>
    <recommendedName>
        <fullName evidence="2">Peptidase C39-like domain-containing protein</fullName>
    </recommendedName>
</protein>
<reference evidence="3 4" key="1">
    <citation type="journal article" date="2016" name="Nat. Commun.">
        <title>Thousands of microbial genomes shed light on interconnected biogeochemical processes in an aquifer system.</title>
        <authorList>
            <person name="Anantharaman K."/>
            <person name="Brown C.T."/>
            <person name="Hug L.A."/>
            <person name="Sharon I."/>
            <person name="Castelle C.J."/>
            <person name="Probst A.J."/>
            <person name="Thomas B.C."/>
            <person name="Singh A."/>
            <person name="Wilkins M.J."/>
            <person name="Karaoz U."/>
            <person name="Brodie E.L."/>
            <person name="Williams K.H."/>
            <person name="Hubbard S.S."/>
            <person name="Banfield J.F."/>
        </authorList>
    </citation>
    <scope>NUCLEOTIDE SEQUENCE [LARGE SCALE GENOMIC DNA]</scope>
</reference>
<dbReference type="InterPro" id="IPR039564">
    <property type="entry name" value="Peptidase_C39-like"/>
</dbReference>
<dbReference type="EMBL" id="MEUA01000024">
    <property type="protein sequence ID" value="OGC15156.1"/>
    <property type="molecule type" value="Genomic_DNA"/>
</dbReference>
<name>A0A1F4S3Z5_UNCSA</name>
<dbReference type="Gene3D" id="3.90.70.10">
    <property type="entry name" value="Cysteine proteinases"/>
    <property type="match status" value="1"/>
</dbReference>
<keyword evidence="1" id="KW-0175">Coiled coil</keyword>
<evidence type="ECO:0000256" key="1">
    <source>
        <dbReference type="SAM" id="Coils"/>
    </source>
</evidence>
<accession>A0A1F4S3Z5</accession>
<comment type="caution">
    <text evidence="3">The sequence shown here is derived from an EMBL/GenBank/DDBJ whole genome shotgun (WGS) entry which is preliminary data.</text>
</comment>
<dbReference type="AlphaFoldDB" id="A0A1F4S3Z5"/>